<evidence type="ECO:0000256" key="8">
    <source>
        <dbReference type="ARBA" id="ARBA00023136"/>
    </source>
</evidence>
<evidence type="ECO:0000256" key="10">
    <source>
        <dbReference type="SAM" id="Phobius"/>
    </source>
</evidence>
<accession>A0A1W9HP93</accession>
<feature type="transmembrane region" description="Helical" evidence="10">
    <location>
        <begin position="249"/>
        <end position="266"/>
    </location>
</feature>
<dbReference type="PANTHER" id="PTHR43653:SF1">
    <property type="entry name" value="CYTOCHROME C-TYPE BIOGENESIS PROTEIN CCMF"/>
    <property type="match status" value="1"/>
</dbReference>
<keyword evidence="5 10" id="KW-0812">Transmembrane</keyword>
<dbReference type="PANTHER" id="PTHR43653">
    <property type="entry name" value="CYTOCHROME C ASSEMBLY PROTEIN-RELATED"/>
    <property type="match status" value="1"/>
</dbReference>
<evidence type="ECO:0000256" key="3">
    <source>
        <dbReference type="ARBA" id="ARBA00022475"/>
    </source>
</evidence>
<dbReference type="InterPro" id="IPR003568">
    <property type="entry name" value="Cyt_c_biogenesis_CcmF"/>
</dbReference>
<name>A0A1W9HP93_9HYPH</name>
<feature type="transmembrane region" description="Helical" evidence="10">
    <location>
        <begin position="394"/>
        <end position="413"/>
    </location>
</feature>
<evidence type="ECO:0000259" key="11">
    <source>
        <dbReference type="Pfam" id="PF01578"/>
    </source>
</evidence>
<dbReference type="RefSeq" id="WP_376800561.1">
    <property type="nucleotide sequence ID" value="NZ_DBNB01000033.1"/>
</dbReference>
<keyword evidence="6" id="KW-0201">Cytochrome c-type biogenesis</keyword>
<feature type="transmembrane region" description="Helical" evidence="10">
    <location>
        <begin position="273"/>
        <end position="292"/>
    </location>
</feature>
<evidence type="ECO:0000259" key="12">
    <source>
        <dbReference type="Pfam" id="PF16327"/>
    </source>
</evidence>
<evidence type="ECO:0000256" key="9">
    <source>
        <dbReference type="ARBA" id="ARBA00037230"/>
    </source>
</evidence>
<comment type="function">
    <text evidence="9">Required for the biogenesis of c-type cytochromes. Possible subunit of a heme lyase.</text>
</comment>
<dbReference type="GO" id="GO:0020037">
    <property type="term" value="F:heme binding"/>
    <property type="evidence" value="ECO:0007669"/>
    <property type="project" value="InterPro"/>
</dbReference>
<feature type="transmembrane region" description="Helical" evidence="10">
    <location>
        <begin position="6"/>
        <end position="26"/>
    </location>
</feature>
<evidence type="ECO:0000256" key="2">
    <source>
        <dbReference type="ARBA" id="ARBA00009186"/>
    </source>
</evidence>
<dbReference type="STRING" id="1827387.A4S15_14230"/>
<feature type="domain" description="Cytochrome c assembly protein" evidence="11">
    <location>
        <begin position="89"/>
        <end position="295"/>
    </location>
</feature>
<sequence>MIAEIGHFALVLALAVGILQSALPLWGVRRTDHTLMRLAPALAGVMFVVMGIAFACLLTVHALSDFSTQNVFRNSHSTMPLVFRLSAAWGNHEGSMVLWTFTLALFAALLSAFSNRLPVDLKAATLAVQGLIATTFLLFILLTSNPFLRLDPAPAEGRELNPVLQDIGLALHPPLLYVGYVGFSLAYSFAVAALVTGRIDAGWARAVRPWVLIAWIFLTLGIALGSYWAYYELGWGGWWFWDPVENASLMPWLAGTALFHSIIVMEKRNAMRVWTLLLAILAFSLSLMGTFLVRSGILTSVHAFAVDPARGIVILVILSLFIGGALALYAWRAGELGPGGLFSPLSREAALLLNNLLLATATATVFVGTLYPLALEAFSDDKISVGPPYFNLTFGALMVPLALCMPFGPMLAWKRGDLLAAAERLLAAAGLALVAAAIGAWLTQGGPLLALAGFALGTFVIAGAVSDIILRARLLTSSPRTALSRLAGLPRQAFGTLLGHAGIGVFLIGVVSASTFESETIRTLRVGETMSVGAYELRLVASGPRSGANYQDVVAGFDVRRDGISLGHVESAKRVYLASRVPTTETGQLRIGFGQLYVALGEVGKDGKVGVRAYWKPNILLIWFGLVMAAAGGVCSLSDRRLRIGAPAVARRAVAPTVTAQ</sequence>
<feature type="transmembrane region" description="Helical" evidence="10">
    <location>
        <begin position="126"/>
        <end position="148"/>
    </location>
</feature>
<feature type="transmembrane region" description="Helical" evidence="10">
    <location>
        <begin position="352"/>
        <end position="374"/>
    </location>
</feature>
<feature type="transmembrane region" description="Helical" evidence="10">
    <location>
        <begin position="619"/>
        <end position="637"/>
    </location>
</feature>
<comment type="similarity">
    <text evidence="2">Belongs to the CcmF/CycK/Ccl1/NrfE/CcsA family.</text>
</comment>
<dbReference type="PRINTS" id="PR01411">
    <property type="entry name" value="CCMFBIOGNSIS"/>
</dbReference>
<dbReference type="Proteomes" id="UP000192872">
    <property type="component" value="Unassembled WGS sequence"/>
</dbReference>
<feature type="transmembrane region" description="Helical" evidence="10">
    <location>
        <begin position="209"/>
        <end position="229"/>
    </location>
</feature>
<dbReference type="NCBIfam" id="NF007691">
    <property type="entry name" value="PRK10369.1"/>
    <property type="match status" value="1"/>
</dbReference>
<protein>
    <submittedName>
        <fullName evidence="13">C-type cytochrome biogenesis protein CcmF</fullName>
    </submittedName>
</protein>
<dbReference type="NCBIfam" id="TIGR00353">
    <property type="entry name" value="nrfE"/>
    <property type="match status" value="1"/>
</dbReference>
<dbReference type="InterPro" id="IPR003567">
    <property type="entry name" value="Cyt_c_biogenesis"/>
</dbReference>
<dbReference type="Pfam" id="PF16327">
    <property type="entry name" value="CcmF_C"/>
    <property type="match status" value="1"/>
</dbReference>
<keyword evidence="3" id="KW-1003">Cell membrane</keyword>
<keyword evidence="8 10" id="KW-0472">Membrane</keyword>
<feature type="transmembrane region" description="Helical" evidence="10">
    <location>
        <begin position="96"/>
        <end position="114"/>
    </location>
</feature>
<reference evidence="13 14" key="1">
    <citation type="journal article" date="2017" name="Water Res.">
        <title>Comammox in drinking water systems.</title>
        <authorList>
            <person name="Wang Y."/>
            <person name="Ma L."/>
            <person name="Mao Y."/>
            <person name="Jiang X."/>
            <person name="Xia Y."/>
            <person name="Yu K."/>
            <person name="Li B."/>
            <person name="Zhang T."/>
        </authorList>
    </citation>
    <scope>NUCLEOTIDE SEQUENCE [LARGE SCALE GENOMIC DNA]</scope>
    <source>
        <strain evidence="13">SG_bin8</strain>
    </source>
</reference>
<dbReference type="EMBL" id="LWDL01000032">
    <property type="protein sequence ID" value="OQW49250.1"/>
    <property type="molecule type" value="Genomic_DNA"/>
</dbReference>
<feature type="transmembrane region" description="Helical" evidence="10">
    <location>
        <begin position="493"/>
        <end position="516"/>
    </location>
</feature>
<evidence type="ECO:0000256" key="7">
    <source>
        <dbReference type="ARBA" id="ARBA00022989"/>
    </source>
</evidence>
<dbReference type="PRINTS" id="PR01410">
    <property type="entry name" value="CCBIOGENESIS"/>
</dbReference>
<dbReference type="InterPro" id="IPR032523">
    <property type="entry name" value="CcmF_C"/>
</dbReference>
<feature type="transmembrane region" description="Helical" evidence="10">
    <location>
        <begin position="38"/>
        <end position="63"/>
    </location>
</feature>
<evidence type="ECO:0000256" key="1">
    <source>
        <dbReference type="ARBA" id="ARBA00004429"/>
    </source>
</evidence>
<feature type="transmembrane region" description="Helical" evidence="10">
    <location>
        <begin position="425"/>
        <end position="442"/>
    </location>
</feature>
<evidence type="ECO:0000256" key="4">
    <source>
        <dbReference type="ARBA" id="ARBA00022519"/>
    </source>
</evidence>
<dbReference type="GO" id="GO:0017004">
    <property type="term" value="P:cytochrome complex assembly"/>
    <property type="evidence" value="ECO:0007669"/>
    <property type="project" value="UniProtKB-KW"/>
</dbReference>
<evidence type="ECO:0000256" key="5">
    <source>
        <dbReference type="ARBA" id="ARBA00022692"/>
    </source>
</evidence>
<evidence type="ECO:0000313" key="14">
    <source>
        <dbReference type="Proteomes" id="UP000192872"/>
    </source>
</evidence>
<organism evidence="13 14">
    <name type="scientific">Candidatus Raskinella chloraquaticus</name>
    <dbReference type="NCBI Taxonomy" id="1951219"/>
    <lineage>
        <taxon>Bacteria</taxon>
        <taxon>Pseudomonadati</taxon>
        <taxon>Pseudomonadota</taxon>
        <taxon>Alphaproteobacteria</taxon>
        <taxon>Hyphomicrobiales</taxon>
        <taxon>Phreatobacteraceae</taxon>
        <taxon>Candidatus Raskinella</taxon>
    </lineage>
</organism>
<dbReference type="Pfam" id="PF01578">
    <property type="entry name" value="Cytochrom_C_asm"/>
    <property type="match status" value="1"/>
</dbReference>
<evidence type="ECO:0000313" key="13">
    <source>
        <dbReference type="EMBL" id="OQW49250.1"/>
    </source>
</evidence>
<keyword evidence="7 10" id="KW-1133">Transmembrane helix</keyword>
<evidence type="ECO:0000256" key="6">
    <source>
        <dbReference type="ARBA" id="ARBA00022748"/>
    </source>
</evidence>
<comment type="caution">
    <text evidence="13">The sequence shown here is derived from an EMBL/GenBank/DDBJ whole genome shotgun (WGS) entry which is preliminary data.</text>
</comment>
<dbReference type="AlphaFoldDB" id="A0A1W9HP93"/>
<feature type="transmembrane region" description="Helical" evidence="10">
    <location>
        <begin position="312"/>
        <end position="331"/>
    </location>
</feature>
<feature type="transmembrane region" description="Helical" evidence="10">
    <location>
        <begin position="177"/>
        <end position="197"/>
    </location>
</feature>
<dbReference type="GO" id="GO:0005886">
    <property type="term" value="C:plasma membrane"/>
    <property type="evidence" value="ECO:0007669"/>
    <property type="project" value="UniProtKB-SubCell"/>
</dbReference>
<dbReference type="InterPro" id="IPR002541">
    <property type="entry name" value="Cyt_c_assembly"/>
</dbReference>
<feature type="domain" description="Cytochrome c-type biogenesis protein CcmF C-terminal" evidence="12">
    <location>
        <begin position="315"/>
        <end position="640"/>
    </location>
</feature>
<comment type="subcellular location">
    <subcellularLocation>
        <location evidence="1">Cell inner membrane</location>
        <topology evidence="1">Multi-pass membrane protein</topology>
    </subcellularLocation>
</comment>
<keyword evidence="4" id="KW-0997">Cell inner membrane</keyword>
<proteinExistence type="inferred from homology"/>
<feature type="transmembrane region" description="Helical" evidence="10">
    <location>
        <begin position="448"/>
        <end position="472"/>
    </location>
</feature>
<gene>
    <name evidence="13" type="ORF">A4S15_14230</name>
</gene>
<dbReference type="GO" id="GO:0015232">
    <property type="term" value="F:heme transmembrane transporter activity"/>
    <property type="evidence" value="ECO:0007669"/>
    <property type="project" value="InterPro"/>
</dbReference>